<sequence length="253" mass="29230">MKIALKIGNRLLFLFLVSSFISEEKMDEKTKQVNKKGFVVLELFTSQGCSSYPPADKVLEKYALQDNSNSIPLAFHVDYWNYLGWKDPFSKAKFTTRQHEYAVKMESNLFTPQLIINGKYELIGSKENEIQNIVLKELTSLKKEIISIDNLLIKENSLKVDYSLSFLKENSVVNIVLVKKKDFITIKRGENKGLQETNYAIVYDLVTKPVKEEKESIFIEFKKEWSPSNYKVVVYLQSRVNGEIFSVTQKAIN</sequence>
<name>A0ABX0IP01_9FLAO</name>
<gene>
    <name evidence="1" type="ORF">FIA58_007565</name>
</gene>
<comment type="caution">
    <text evidence="1">The sequence shown here is derived from an EMBL/GenBank/DDBJ whole genome shotgun (WGS) entry which is preliminary data.</text>
</comment>
<dbReference type="Proteomes" id="UP000817854">
    <property type="component" value="Unassembled WGS sequence"/>
</dbReference>
<organism evidence="1 2">
    <name type="scientific">Flavobacterium jejuense</name>
    <dbReference type="NCBI Taxonomy" id="1544455"/>
    <lineage>
        <taxon>Bacteria</taxon>
        <taxon>Pseudomonadati</taxon>
        <taxon>Bacteroidota</taxon>
        <taxon>Flavobacteriia</taxon>
        <taxon>Flavobacteriales</taxon>
        <taxon>Flavobacteriaceae</taxon>
        <taxon>Flavobacterium</taxon>
    </lineage>
</organism>
<dbReference type="SUPFAM" id="SSF52833">
    <property type="entry name" value="Thioredoxin-like"/>
    <property type="match status" value="1"/>
</dbReference>
<keyword evidence="2" id="KW-1185">Reference proteome</keyword>
<dbReference type="InterPro" id="IPR010634">
    <property type="entry name" value="DUF1223"/>
</dbReference>
<reference evidence="1 2" key="2">
    <citation type="submission" date="2020-02" db="EMBL/GenBank/DDBJ databases">
        <title>Flavobacterium profundi sp. nov., isolated from a deep-sea seamount.</title>
        <authorList>
            <person name="Zhang D.-C."/>
        </authorList>
    </citation>
    <scope>NUCLEOTIDE SEQUENCE [LARGE SCALE GENOMIC DNA]</scope>
    <source>
        <strain evidence="1 2">EC11</strain>
    </source>
</reference>
<proteinExistence type="predicted"/>
<dbReference type="RefSeq" id="WP_140961785.1">
    <property type="nucleotide sequence ID" value="NZ_VEVQ02000004.1"/>
</dbReference>
<dbReference type="EMBL" id="VEVQ02000004">
    <property type="protein sequence ID" value="NHN25532.1"/>
    <property type="molecule type" value="Genomic_DNA"/>
</dbReference>
<dbReference type="Pfam" id="PF06764">
    <property type="entry name" value="DUF1223"/>
    <property type="match status" value="1"/>
</dbReference>
<evidence type="ECO:0000313" key="2">
    <source>
        <dbReference type="Proteomes" id="UP000817854"/>
    </source>
</evidence>
<protein>
    <submittedName>
        <fullName evidence="1">DUF1223 domain-containing protein</fullName>
    </submittedName>
</protein>
<accession>A0ABX0IP01</accession>
<reference evidence="2" key="1">
    <citation type="submission" date="2019-05" db="EMBL/GenBank/DDBJ databases">
        <title>Flavobacterium profundi sp. nov., isolated from a deep-sea seamount.</title>
        <authorList>
            <person name="Zhang D.-C."/>
        </authorList>
    </citation>
    <scope>NUCLEOTIDE SEQUENCE [LARGE SCALE GENOMIC DNA]</scope>
    <source>
        <strain evidence="2">EC11</strain>
    </source>
</reference>
<dbReference type="InterPro" id="IPR036249">
    <property type="entry name" value="Thioredoxin-like_sf"/>
</dbReference>
<dbReference type="PANTHER" id="PTHR36057">
    <property type="match status" value="1"/>
</dbReference>
<evidence type="ECO:0000313" key="1">
    <source>
        <dbReference type="EMBL" id="NHN25532.1"/>
    </source>
</evidence>
<dbReference type="PANTHER" id="PTHR36057:SF1">
    <property type="entry name" value="LIPOPROTEIN LIPID ATTACHMENT SITE-LIKE PROTEIN, PUTATIVE (DUF1223)-RELATED"/>
    <property type="match status" value="1"/>
</dbReference>